<sequence length="305" mass="34139">MRRLTLICLVVGFVLFFPSLAISADKGFVGVDTCSGCHEDVVTAFDKSFHATYFKKGDQFKCEACHGPGEQHADEEDPSLIYGPSNNKFKLEKQCLKCHSNVLHGLKEKHVIEYGVGCTDCHKVHQPAFKGSLVKEENKLCISCHKKERAQFLLPSHHPVVKEGKMKCIDCHKFDGSEENKLDERVNAKCLSCHPQYRGPFVFEHAPVAENCTICHNPHGAVADNLLKKNEPFLCLQCHQMHFHATLPGYEGTSTEPNHPDRVVRSDRQSFKRAFTTKCTQCHTRVHGTDLPSEGLSGQGKALTR</sequence>
<name>A0A7R6PNS0_9BACT</name>
<organism evidence="4 5">
    <name type="scientific">Thermotomaculum hydrothermale</name>
    <dbReference type="NCBI Taxonomy" id="981385"/>
    <lineage>
        <taxon>Bacteria</taxon>
        <taxon>Pseudomonadati</taxon>
        <taxon>Acidobacteriota</taxon>
        <taxon>Holophagae</taxon>
        <taxon>Thermotomaculales</taxon>
        <taxon>Thermotomaculaceae</taxon>
        <taxon>Thermotomaculum</taxon>
    </lineage>
</organism>
<dbReference type="GO" id="GO:0016491">
    <property type="term" value="F:oxidoreductase activity"/>
    <property type="evidence" value="ECO:0007669"/>
    <property type="project" value="TreeGrafter"/>
</dbReference>
<dbReference type="NCBIfam" id="TIGR03508">
    <property type="entry name" value="decahem_SO"/>
    <property type="match status" value="1"/>
</dbReference>
<evidence type="ECO:0000256" key="2">
    <source>
        <dbReference type="SAM" id="SignalP"/>
    </source>
</evidence>
<dbReference type="InterPro" id="IPR051829">
    <property type="entry name" value="Multiheme_Cytochr_ET"/>
</dbReference>
<dbReference type="InterPro" id="IPR036280">
    <property type="entry name" value="Multihaem_cyt_sf"/>
</dbReference>
<feature type="domain" description="Doubled CXXCH motif" evidence="3">
    <location>
        <begin position="158"/>
        <end position="197"/>
    </location>
</feature>
<dbReference type="InterPro" id="IPR020015">
    <property type="entry name" value="Decahaem_cyt-c_DmsE"/>
</dbReference>
<dbReference type="Pfam" id="PF09699">
    <property type="entry name" value="Paired_CXXCH_1"/>
    <property type="match status" value="3"/>
</dbReference>
<dbReference type="AlphaFoldDB" id="A0A7R6PNS0"/>
<dbReference type="InterPro" id="IPR010177">
    <property type="entry name" value="Paired_CXXCH_1"/>
</dbReference>
<evidence type="ECO:0000259" key="3">
    <source>
        <dbReference type="Pfam" id="PF09699"/>
    </source>
</evidence>
<evidence type="ECO:0000313" key="5">
    <source>
        <dbReference type="Proteomes" id="UP000595564"/>
    </source>
</evidence>
<dbReference type="RefSeq" id="WP_201327322.1">
    <property type="nucleotide sequence ID" value="NZ_AP017470.1"/>
</dbReference>
<dbReference type="EMBL" id="AP017470">
    <property type="protein sequence ID" value="BBB33023.1"/>
    <property type="molecule type" value="Genomic_DNA"/>
</dbReference>
<dbReference type="SUPFAM" id="SSF48695">
    <property type="entry name" value="Multiheme cytochromes"/>
    <property type="match status" value="1"/>
</dbReference>
<keyword evidence="5" id="KW-1185">Reference proteome</keyword>
<dbReference type="Gene3D" id="3.90.10.10">
    <property type="entry name" value="Cytochrome C3"/>
    <property type="match status" value="1"/>
</dbReference>
<gene>
    <name evidence="4" type="ORF">TTHT_1520</name>
</gene>
<dbReference type="Gene3D" id="1.10.287.3080">
    <property type="match status" value="1"/>
</dbReference>
<dbReference type="Gene3D" id="1.10.1130.20">
    <property type="match status" value="1"/>
</dbReference>
<reference evidence="4 5" key="1">
    <citation type="journal article" date="2012" name="Extremophiles">
        <title>Thermotomaculum hydrothermale gen. nov., sp. nov., a novel heterotrophic thermophile within the phylum Acidobacteria from a deep-sea hydrothermal vent chimney in the Southern Okinawa Trough.</title>
        <authorList>
            <person name="Izumi H."/>
            <person name="Nunoura T."/>
            <person name="Miyazaki M."/>
            <person name="Mino S."/>
            <person name="Toki T."/>
            <person name="Takai K."/>
            <person name="Sako Y."/>
            <person name="Sawabe T."/>
            <person name="Nakagawa S."/>
        </authorList>
    </citation>
    <scope>NUCLEOTIDE SEQUENCE [LARGE SCALE GENOMIC DNA]</scope>
    <source>
        <strain evidence="4 5">AC55</strain>
    </source>
</reference>
<dbReference type="PANTHER" id="PTHR35038:SF6">
    <property type="entry name" value="SURFACE LOCALIZED DECAHEME CYTOCHROME C LIPOPROTEIN"/>
    <property type="match status" value="1"/>
</dbReference>
<accession>A0A7R6PNS0</accession>
<keyword evidence="1 2" id="KW-0732">Signal</keyword>
<evidence type="ECO:0000256" key="1">
    <source>
        <dbReference type="ARBA" id="ARBA00022729"/>
    </source>
</evidence>
<proteinExistence type="predicted"/>
<dbReference type="NCBIfam" id="TIGR01905">
    <property type="entry name" value="paired_CXXCH_1"/>
    <property type="match status" value="2"/>
</dbReference>
<feature type="chain" id="PRO_5032739687" evidence="2">
    <location>
        <begin position="24"/>
        <end position="305"/>
    </location>
</feature>
<dbReference type="PANTHER" id="PTHR35038">
    <property type="entry name" value="DISSIMILATORY SULFITE REDUCTASE SIRA"/>
    <property type="match status" value="1"/>
</dbReference>
<feature type="signal peptide" evidence="2">
    <location>
        <begin position="1"/>
        <end position="23"/>
    </location>
</feature>
<evidence type="ECO:0000313" key="4">
    <source>
        <dbReference type="EMBL" id="BBB33023.1"/>
    </source>
</evidence>
<dbReference type="KEGG" id="thyd:TTHT_1520"/>
<feature type="domain" description="Doubled CXXCH motif" evidence="3">
    <location>
        <begin position="205"/>
        <end position="240"/>
    </location>
</feature>
<dbReference type="NCBIfam" id="NF041028">
    <property type="entry name" value="decahem_GSU2203"/>
    <property type="match status" value="1"/>
</dbReference>
<protein>
    <submittedName>
        <fullName evidence="4">Cytochrome c family protein</fullName>
    </submittedName>
</protein>
<dbReference type="Proteomes" id="UP000595564">
    <property type="component" value="Chromosome"/>
</dbReference>
<feature type="domain" description="Doubled CXXCH motif" evidence="3">
    <location>
        <begin position="117"/>
        <end position="149"/>
    </location>
</feature>